<sequence>MSVTLLPPPTLESIKPIRLHFYHLRHLSLSNQSGLKCGSLNTDIAVVEKNVRTLYVLRNCYGMELFNNADSLMPEVNGRS</sequence>
<reference evidence="1" key="1">
    <citation type="journal article" date="2019" name="bioRxiv">
        <title>The Genome of the Zebra Mussel, Dreissena polymorpha: A Resource for Invasive Species Research.</title>
        <authorList>
            <person name="McCartney M.A."/>
            <person name="Auch B."/>
            <person name="Kono T."/>
            <person name="Mallez S."/>
            <person name="Zhang Y."/>
            <person name="Obille A."/>
            <person name="Becker A."/>
            <person name="Abrahante J.E."/>
            <person name="Garbe J."/>
            <person name="Badalamenti J.P."/>
            <person name="Herman A."/>
            <person name="Mangelson H."/>
            <person name="Liachko I."/>
            <person name="Sullivan S."/>
            <person name="Sone E.D."/>
            <person name="Koren S."/>
            <person name="Silverstein K.A.T."/>
            <person name="Beckman K.B."/>
            <person name="Gohl D.M."/>
        </authorList>
    </citation>
    <scope>NUCLEOTIDE SEQUENCE</scope>
    <source>
        <strain evidence="1">Duluth1</strain>
        <tissue evidence="1">Whole animal</tissue>
    </source>
</reference>
<protein>
    <submittedName>
        <fullName evidence="1">Uncharacterized protein</fullName>
    </submittedName>
</protein>
<name>A0A9D4NLN3_DREPO</name>
<accession>A0A9D4NLN3</accession>
<comment type="caution">
    <text evidence="1">The sequence shown here is derived from an EMBL/GenBank/DDBJ whole genome shotgun (WGS) entry which is preliminary data.</text>
</comment>
<organism evidence="1 2">
    <name type="scientific">Dreissena polymorpha</name>
    <name type="common">Zebra mussel</name>
    <name type="synonym">Mytilus polymorpha</name>
    <dbReference type="NCBI Taxonomy" id="45954"/>
    <lineage>
        <taxon>Eukaryota</taxon>
        <taxon>Metazoa</taxon>
        <taxon>Spiralia</taxon>
        <taxon>Lophotrochozoa</taxon>
        <taxon>Mollusca</taxon>
        <taxon>Bivalvia</taxon>
        <taxon>Autobranchia</taxon>
        <taxon>Heteroconchia</taxon>
        <taxon>Euheterodonta</taxon>
        <taxon>Imparidentia</taxon>
        <taxon>Neoheterodontei</taxon>
        <taxon>Myida</taxon>
        <taxon>Dreissenoidea</taxon>
        <taxon>Dreissenidae</taxon>
        <taxon>Dreissena</taxon>
    </lineage>
</organism>
<dbReference type="EMBL" id="JAIWYP010000001">
    <property type="protein sequence ID" value="KAH3895759.1"/>
    <property type="molecule type" value="Genomic_DNA"/>
</dbReference>
<proteinExistence type="predicted"/>
<dbReference type="Proteomes" id="UP000828390">
    <property type="component" value="Unassembled WGS sequence"/>
</dbReference>
<reference evidence="1" key="2">
    <citation type="submission" date="2020-11" db="EMBL/GenBank/DDBJ databases">
        <authorList>
            <person name="McCartney M.A."/>
            <person name="Auch B."/>
            <person name="Kono T."/>
            <person name="Mallez S."/>
            <person name="Becker A."/>
            <person name="Gohl D.M."/>
            <person name="Silverstein K.A.T."/>
            <person name="Koren S."/>
            <person name="Bechman K.B."/>
            <person name="Herman A."/>
            <person name="Abrahante J.E."/>
            <person name="Garbe J."/>
        </authorList>
    </citation>
    <scope>NUCLEOTIDE SEQUENCE</scope>
    <source>
        <strain evidence="1">Duluth1</strain>
        <tissue evidence="1">Whole animal</tissue>
    </source>
</reference>
<evidence type="ECO:0000313" key="2">
    <source>
        <dbReference type="Proteomes" id="UP000828390"/>
    </source>
</evidence>
<gene>
    <name evidence="1" type="ORF">DPMN_019924</name>
</gene>
<evidence type="ECO:0000313" key="1">
    <source>
        <dbReference type="EMBL" id="KAH3895759.1"/>
    </source>
</evidence>
<keyword evidence="2" id="KW-1185">Reference proteome</keyword>
<dbReference type="AlphaFoldDB" id="A0A9D4NLN3"/>